<sequence>MKKFKIEIKWALLFVLMMLAWMVLEKSLGYHDAKIADHPVFTNFVAIPSIVIYVFALLDKKKNYYYGLMSYKQGFISGVIISVIVAVLSPLTQYITTEFITPEYFLNVIEYAVSQGEMTQEEAESYFNLKSYIVQSVIGALLMGTVTSAIVAIFVKSKR</sequence>
<accession>A0A1I7A3Q1</accession>
<dbReference type="OrthoDB" id="5766000at2"/>
<evidence type="ECO:0000313" key="3">
    <source>
        <dbReference type="Proteomes" id="UP000199673"/>
    </source>
</evidence>
<protein>
    <recommendedName>
        <fullName evidence="4">DUF4199 domain-containing protein</fullName>
    </recommendedName>
</protein>
<gene>
    <name evidence="2" type="ORF">SAMN04489724_1655</name>
</gene>
<dbReference type="Proteomes" id="UP000199673">
    <property type="component" value="Unassembled WGS sequence"/>
</dbReference>
<keyword evidence="1" id="KW-0812">Transmembrane</keyword>
<proteinExistence type="predicted"/>
<evidence type="ECO:0000313" key="2">
    <source>
        <dbReference type="EMBL" id="SFT69554.1"/>
    </source>
</evidence>
<reference evidence="3" key="1">
    <citation type="submission" date="2016-10" db="EMBL/GenBank/DDBJ databases">
        <authorList>
            <person name="Varghese N."/>
            <person name="Submissions S."/>
        </authorList>
    </citation>
    <scope>NUCLEOTIDE SEQUENCE [LARGE SCALE GENOMIC DNA]</scope>
    <source>
        <strain evidence="3">DSM 23445</strain>
    </source>
</reference>
<keyword evidence="1" id="KW-1133">Transmembrane helix</keyword>
<keyword evidence="1" id="KW-0472">Membrane</keyword>
<evidence type="ECO:0000256" key="1">
    <source>
        <dbReference type="SAM" id="Phobius"/>
    </source>
</evidence>
<keyword evidence="3" id="KW-1185">Reference proteome</keyword>
<dbReference type="AlphaFoldDB" id="A0A1I7A3Q1"/>
<dbReference type="InterPro" id="IPR025250">
    <property type="entry name" value="DUF4199"/>
</dbReference>
<evidence type="ECO:0008006" key="4">
    <source>
        <dbReference type="Google" id="ProtNLM"/>
    </source>
</evidence>
<feature type="transmembrane region" description="Helical" evidence="1">
    <location>
        <begin position="39"/>
        <end position="58"/>
    </location>
</feature>
<dbReference type="Pfam" id="PF13858">
    <property type="entry name" value="DUF4199"/>
    <property type="match status" value="1"/>
</dbReference>
<feature type="transmembrane region" description="Helical" evidence="1">
    <location>
        <begin position="132"/>
        <end position="155"/>
    </location>
</feature>
<organism evidence="2 3">
    <name type="scientific">Algoriphagus locisalis</name>
    <dbReference type="NCBI Taxonomy" id="305507"/>
    <lineage>
        <taxon>Bacteria</taxon>
        <taxon>Pseudomonadati</taxon>
        <taxon>Bacteroidota</taxon>
        <taxon>Cytophagia</taxon>
        <taxon>Cytophagales</taxon>
        <taxon>Cyclobacteriaceae</taxon>
        <taxon>Algoriphagus</taxon>
    </lineage>
</organism>
<dbReference type="RefSeq" id="WP_091692846.1">
    <property type="nucleotide sequence ID" value="NZ_FPBF01000002.1"/>
</dbReference>
<name>A0A1I7A3Q1_9BACT</name>
<dbReference type="EMBL" id="FPBF01000002">
    <property type="protein sequence ID" value="SFT69554.1"/>
    <property type="molecule type" value="Genomic_DNA"/>
</dbReference>
<dbReference type="STRING" id="305507.SAMN04489724_1655"/>
<feature type="transmembrane region" description="Helical" evidence="1">
    <location>
        <begin position="74"/>
        <end position="95"/>
    </location>
</feature>